<evidence type="ECO:0000313" key="3">
    <source>
        <dbReference type="Proteomes" id="UP000588806"/>
    </source>
</evidence>
<reference evidence="2 3" key="2">
    <citation type="submission" date="2020-06" db="EMBL/GenBank/DDBJ databases">
        <title>Halomonas songnenensis sp. nov., a moderately halophilic bacterium isolated from saline and alkaline soils.</title>
        <authorList>
            <person name="Jiang J."/>
            <person name="Pan Y."/>
        </authorList>
    </citation>
    <scope>NUCLEOTIDE SEQUENCE [LARGE SCALE GENOMIC DNA]</scope>
    <source>
        <strain evidence="2 3">TBZ9</strain>
    </source>
</reference>
<evidence type="ECO:0000256" key="1">
    <source>
        <dbReference type="SAM" id="MobiDB-lite"/>
    </source>
</evidence>
<name>A0A7Y3TZ96_9GAMM</name>
<dbReference type="RefSeq" id="WP_171703275.1">
    <property type="nucleotide sequence ID" value="NZ_JABFHI010000010.1"/>
</dbReference>
<protein>
    <submittedName>
        <fullName evidence="2">Uncharacterized protein</fullName>
    </submittedName>
</protein>
<evidence type="ECO:0000313" key="2">
    <source>
        <dbReference type="EMBL" id="NOG32814.1"/>
    </source>
</evidence>
<feature type="compositionally biased region" description="Basic residues" evidence="1">
    <location>
        <begin position="1"/>
        <end position="10"/>
    </location>
</feature>
<organism evidence="2 3">
    <name type="scientific">Vreelandella azerica</name>
    <dbReference type="NCBI Taxonomy" id="2732867"/>
    <lineage>
        <taxon>Bacteria</taxon>
        <taxon>Pseudomonadati</taxon>
        <taxon>Pseudomonadota</taxon>
        <taxon>Gammaproteobacteria</taxon>
        <taxon>Oceanospirillales</taxon>
        <taxon>Halomonadaceae</taxon>
        <taxon>Vreelandella</taxon>
    </lineage>
</organism>
<sequence>MGKRKSRKRRPPYDPAESLRPTTLDSELEPIARDLYEKVCCGSKKHWPEIKSRSEFKTDQALRENFLSSAHEGMRAAQNHIVQRVESTAGLSFSEELLYRSIADTIAWQFLGEQLCHARRLFRGHNQPDLSQSNFSSVVSAANSIVESNPDSMPLLSDLTSFVQVGDILSLDPRSGLSIIEVKEGKVNQRISQFLKFYNESGCDRALHYFMSEEGPHTAKQMQRMIRQSGRMAHVSEMMSSGTSIDPDSGQKVYIPDEFIPISDWNEELSALLARSEEKGWALDVIEDCLFVGCYADTPMFHGSHIAFNLWFDECGGDAESPRAQMMDSIRSPLALPVFSRHIPVENKFDFLFGRKHLCMALSVEKLIEKCEEAGLIVRQGTNKETSKMEQAGAKPYRHKGKSIFIGDGSKELVLMDGIFMRVFFHGQKPVSTIRAILAAGLPT</sequence>
<feature type="region of interest" description="Disordered" evidence="1">
    <location>
        <begin position="1"/>
        <end position="24"/>
    </location>
</feature>
<accession>A0A7Y3TZ96</accession>
<keyword evidence="3" id="KW-1185">Reference proteome</keyword>
<comment type="caution">
    <text evidence="2">The sequence shown here is derived from an EMBL/GenBank/DDBJ whole genome shotgun (WGS) entry which is preliminary data.</text>
</comment>
<proteinExistence type="predicted"/>
<dbReference type="Proteomes" id="UP000588806">
    <property type="component" value="Unassembled WGS sequence"/>
</dbReference>
<dbReference type="AlphaFoldDB" id="A0A7Y3TZ96"/>
<reference evidence="2 3" key="1">
    <citation type="submission" date="2020-05" db="EMBL/GenBank/DDBJ databases">
        <authorList>
            <person name="Ruan W."/>
            <person name="Jeon C.O."/>
            <person name="Chun B.H."/>
        </authorList>
    </citation>
    <scope>NUCLEOTIDE SEQUENCE [LARGE SCALE GENOMIC DNA]</scope>
    <source>
        <strain evidence="2 3">TBZ9</strain>
    </source>
</reference>
<dbReference type="EMBL" id="JABFHI010000010">
    <property type="protein sequence ID" value="NOG32814.1"/>
    <property type="molecule type" value="Genomic_DNA"/>
</dbReference>
<gene>
    <name evidence="2" type="ORF">HLB35_15535</name>
</gene>